<dbReference type="PANTHER" id="PTHR44809:SF1">
    <property type="entry name" value="PROTEIN O-MANNOSYL-TRANSFERASE TMTC1"/>
    <property type="match status" value="1"/>
</dbReference>
<gene>
    <name evidence="3" type="ORF">NTG6680_0422</name>
</gene>
<evidence type="ECO:0000259" key="2">
    <source>
        <dbReference type="Pfam" id="PF18922"/>
    </source>
</evidence>
<feature type="repeat" description="TPR" evidence="1">
    <location>
        <begin position="219"/>
        <end position="252"/>
    </location>
</feature>
<dbReference type="SUPFAM" id="SSF48452">
    <property type="entry name" value="TPR-like"/>
    <property type="match status" value="1"/>
</dbReference>
<dbReference type="EMBL" id="OU912926">
    <property type="protein sequence ID" value="CAG9931675.1"/>
    <property type="molecule type" value="Genomic_DNA"/>
</dbReference>
<dbReference type="Pfam" id="PF01075">
    <property type="entry name" value="Glyco_transf_9"/>
    <property type="match status" value="1"/>
</dbReference>
<dbReference type="SUPFAM" id="SSF53756">
    <property type="entry name" value="UDP-Glycosyltransferase/glycogen phosphorylase"/>
    <property type="match status" value="1"/>
</dbReference>
<dbReference type="Gene3D" id="3.10.450.50">
    <property type="match status" value="1"/>
</dbReference>
<feature type="domain" description="DUF5672" evidence="2">
    <location>
        <begin position="53"/>
        <end position="191"/>
    </location>
</feature>
<feature type="repeat" description="TPR" evidence="1">
    <location>
        <begin position="375"/>
        <end position="408"/>
    </location>
</feature>
<protein>
    <recommendedName>
        <fullName evidence="2">DUF5672 domain-containing protein</fullName>
    </recommendedName>
</protein>
<proteinExistence type="predicted"/>
<keyword evidence="1" id="KW-0802">TPR repeat</keyword>
<dbReference type="Pfam" id="PF02810">
    <property type="entry name" value="SEC-C"/>
    <property type="match status" value="1"/>
</dbReference>
<dbReference type="PANTHER" id="PTHR44809">
    <property type="match status" value="1"/>
</dbReference>
<dbReference type="InterPro" id="IPR004027">
    <property type="entry name" value="SEC_C_motif"/>
</dbReference>
<dbReference type="InterPro" id="IPR043729">
    <property type="entry name" value="DUF5672"/>
</dbReference>
<dbReference type="InterPro" id="IPR052943">
    <property type="entry name" value="TMTC_O-mannosyl-trnsfr"/>
</dbReference>
<sequence>MKTEQVITITLCCVDCINHNLAIEALKKSKERCVFDRVLFLTNRDFTLPGIETIEIPPIRSRQEYSMFVLHELHHYIDSDFVLLVQWDGYIINPNAWTNEFLNFDYIGAVWGHHKDGFRVGNGGFSLRSRKLLLATREIPFDEELAEDELIGRKYRSLLEEQYQIRFAPESEAEKFSFETTYPACQPFGFHGLFNMWMALAPNEVEEFIHSLPSNVTNSIQFFRLGINYRDLRQFRFAEAVFQRILESNPDHSDARSQLAAMANPPASKSISRNETCSCGSGERYKNCCGKIAVTSIPRGATREEDIQWMLSVALKHHQLGHIVHANTIYGLILHEQPQNAVALQYSGVIAYQSDAHEKALKLIKQAIQIQPSIPDFHNNLGLVYQAIGDHQRAVECYRQAIALNANYVEAYNNLGLIFEATGRPAEAVTYYERAIALRPDFAQAHWNLSLTLLIMGDFSRGWDEYEWRLKTPELAGEGKRFTSPLWNGEDLHGKTILLHAEQGFGDAIQFIRYAPLLASLGGNILFECKPALNRLFKEVKGIHEIILRGEPLPQHDFHCPLLSLPSRLRTADGKMPVAAVPYLSPDEGLIEDWRKRMPDTGSALKVGLMWAGSPGNKNNLNRSISLSQLDLLGTVENVMFFNLQKGPGEAQAKQPLANLHFIGLTEDIGDFASTAALIANLDLVICVDTSVAHLAGAIGKPAWVLLSFAADWRWLLEREDSPWYPSLRLFRQRKIGDWEEVVARVRDALCTMVA</sequence>
<dbReference type="InterPro" id="IPR002201">
    <property type="entry name" value="Glyco_trans_9"/>
</dbReference>
<reference evidence="3 4" key="1">
    <citation type="submission" date="2021-10" db="EMBL/GenBank/DDBJ databases">
        <authorList>
            <person name="Koch H."/>
        </authorList>
    </citation>
    <scope>NUCLEOTIDE SEQUENCE [LARGE SCALE GENOMIC DNA]</scope>
    <source>
        <strain evidence="3">6680</strain>
    </source>
</reference>
<dbReference type="PROSITE" id="PS50293">
    <property type="entry name" value="TPR_REGION"/>
    <property type="match status" value="1"/>
</dbReference>
<feature type="repeat" description="TPR" evidence="1">
    <location>
        <begin position="341"/>
        <end position="374"/>
    </location>
</feature>
<accession>A0ABN8AML5</accession>
<dbReference type="SMART" id="SM00028">
    <property type="entry name" value="TPR"/>
    <property type="match status" value="4"/>
</dbReference>
<name>A0ABN8AML5_9PROT</name>
<dbReference type="InterPro" id="IPR011990">
    <property type="entry name" value="TPR-like_helical_dom_sf"/>
</dbReference>
<evidence type="ECO:0000256" key="1">
    <source>
        <dbReference type="PROSITE-ProRule" id="PRU00339"/>
    </source>
</evidence>
<dbReference type="InterPro" id="IPR019734">
    <property type="entry name" value="TPR_rpt"/>
</dbReference>
<keyword evidence="4" id="KW-1185">Reference proteome</keyword>
<feature type="repeat" description="TPR" evidence="1">
    <location>
        <begin position="409"/>
        <end position="442"/>
    </location>
</feature>
<dbReference type="Gene3D" id="3.40.50.2000">
    <property type="entry name" value="Glycogen Phosphorylase B"/>
    <property type="match status" value="1"/>
</dbReference>
<organism evidence="3 4">
    <name type="scientific">Candidatus Nitrotoga arctica</name>
    <dbReference type="NCBI Taxonomy" id="453162"/>
    <lineage>
        <taxon>Bacteria</taxon>
        <taxon>Pseudomonadati</taxon>
        <taxon>Pseudomonadota</taxon>
        <taxon>Betaproteobacteria</taxon>
        <taxon>Nitrosomonadales</taxon>
        <taxon>Gallionellaceae</taxon>
        <taxon>Candidatus Nitrotoga</taxon>
    </lineage>
</organism>
<dbReference type="Proteomes" id="UP000839052">
    <property type="component" value="Chromosome"/>
</dbReference>
<dbReference type="Pfam" id="PF13424">
    <property type="entry name" value="TPR_12"/>
    <property type="match status" value="1"/>
</dbReference>
<dbReference type="SUPFAM" id="SSF103642">
    <property type="entry name" value="Sec-C motif"/>
    <property type="match status" value="1"/>
</dbReference>
<evidence type="ECO:0000313" key="4">
    <source>
        <dbReference type="Proteomes" id="UP000839052"/>
    </source>
</evidence>
<dbReference type="RefSeq" id="WP_239795748.1">
    <property type="nucleotide sequence ID" value="NZ_OU912926.1"/>
</dbReference>
<dbReference type="PROSITE" id="PS50005">
    <property type="entry name" value="TPR"/>
    <property type="match status" value="4"/>
</dbReference>
<dbReference type="Pfam" id="PF18922">
    <property type="entry name" value="DUF5672"/>
    <property type="match status" value="1"/>
</dbReference>
<evidence type="ECO:0000313" key="3">
    <source>
        <dbReference type="EMBL" id="CAG9931675.1"/>
    </source>
</evidence>
<dbReference type="Gene3D" id="1.25.40.10">
    <property type="entry name" value="Tetratricopeptide repeat domain"/>
    <property type="match status" value="2"/>
</dbReference>